<dbReference type="InterPro" id="IPR022764">
    <property type="entry name" value="Peptidase_S54_rhomboid_dom"/>
</dbReference>
<evidence type="ECO:0000256" key="2">
    <source>
        <dbReference type="ARBA" id="ARBA00009045"/>
    </source>
</evidence>
<evidence type="ECO:0000259" key="10">
    <source>
        <dbReference type="Pfam" id="PF01694"/>
    </source>
</evidence>
<feature type="region of interest" description="Disordered" evidence="8">
    <location>
        <begin position="1"/>
        <end position="32"/>
    </location>
</feature>
<feature type="transmembrane region" description="Helical" evidence="9">
    <location>
        <begin position="143"/>
        <end position="162"/>
    </location>
</feature>
<proteinExistence type="inferred from homology"/>
<feature type="compositionally biased region" description="Low complexity" evidence="8">
    <location>
        <begin position="1"/>
        <end position="18"/>
    </location>
</feature>
<dbReference type="GO" id="GO:0004252">
    <property type="term" value="F:serine-type endopeptidase activity"/>
    <property type="evidence" value="ECO:0007669"/>
    <property type="project" value="InterPro"/>
</dbReference>
<keyword evidence="6 9" id="KW-1133">Transmembrane helix</keyword>
<dbReference type="SUPFAM" id="SSF144091">
    <property type="entry name" value="Rhomboid-like"/>
    <property type="match status" value="1"/>
</dbReference>
<protein>
    <submittedName>
        <fullName evidence="11">Rhomboid family intramembrane serine protease</fullName>
    </submittedName>
</protein>
<evidence type="ECO:0000256" key="7">
    <source>
        <dbReference type="ARBA" id="ARBA00023136"/>
    </source>
</evidence>
<dbReference type="Proteomes" id="UP000323454">
    <property type="component" value="Unassembled WGS sequence"/>
</dbReference>
<dbReference type="PANTHER" id="PTHR43066:SF1">
    <property type="entry name" value="RHOMBOID PROTEIN 2"/>
    <property type="match status" value="1"/>
</dbReference>
<dbReference type="OrthoDB" id="465874at2"/>
<evidence type="ECO:0000256" key="8">
    <source>
        <dbReference type="SAM" id="MobiDB-lite"/>
    </source>
</evidence>
<sequence>MPPSEQPSAAQPAVARPAKPARPPKQPTPLAKRVVPPNPVQAAVVILGFLALLYVIQVLNVITNYGLLGFGDIPRDFSHWDGVLFAPLLHGSWQHLFGNSLPLLVLGYLTTSLGLGKFFGVTTIIWLTGGLGVWVFGHDGVHIGASGLIFGYLTYLLVRGLFARSVTQIGIAVAVFALYGWVLLGMLPGQPGISWEGHLFGALGGVLAAWGVARDLRKEAAKNPPPAIVV</sequence>
<keyword evidence="5" id="KW-0378">Hydrolase</keyword>
<dbReference type="Pfam" id="PF01694">
    <property type="entry name" value="Rhomboid"/>
    <property type="match status" value="1"/>
</dbReference>
<dbReference type="GO" id="GO:0006508">
    <property type="term" value="P:proteolysis"/>
    <property type="evidence" value="ECO:0007669"/>
    <property type="project" value="UniProtKB-KW"/>
</dbReference>
<dbReference type="AlphaFoldDB" id="A0A5B2XEX0"/>
<keyword evidence="12" id="KW-1185">Reference proteome</keyword>
<feature type="domain" description="Peptidase S54 rhomboid" evidence="10">
    <location>
        <begin position="82"/>
        <end position="213"/>
    </location>
</feature>
<keyword evidence="4 9" id="KW-0812">Transmembrane</keyword>
<feature type="transmembrane region" description="Helical" evidence="9">
    <location>
        <begin position="193"/>
        <end position="213"/>
    </location>
</feature>
<accession>A0A5B2XEX0</accession>
<evidence type="ECO:0000256" key="4">
    <source>
        <dbReference type="ARBA" id="ARBA00022692"/>
    </source>
</evidence>
<comment type="similarity">
    <text evidence="2">Belongs to the peptidase S54 family.</text>
</comment>
<keyword evidence="3 11" id="KW-0645">Protease</keyword>
<dbReference type="GO" id="GO:0016020">
    <property type="term" value="C:membrane"/>
    <property type="evidence" value="ECO:0007669"/>
    <property type="project" value="UniProtKB-SubCell"/>
</dbReference>
<evidence type="ECO:0000256" key="6">
    <source>
        <dbReference type="ARBA" id="ARBA00022989"/>
    </source>
</evidence>
<evidence type="ECO:0000313" key="11">
    <source>
        <dbReference type="EMBL" id="KAA2261342.1"/>
    </source>
</evidence>
<feature type="transmembrane region" description="Helical" evidence="9">
    <location>
        <begin position="42"/>
        <end position="63"/>
    </location>
</feature>
<organism evidence="11 12">
    <name type="scientific">Solihabitans fulvus</name>
    <dbReference type="NCBI Taxonomy" id="1892852"/>
    <lineage>
        <taxon>Bacteria</taxon>
        <taxon>Bacillati</taxon>
        <taxon>Actinomycetota</taxon>
        <taxon>Actinomycetes</taxon>
        <taxon>Pseudonocardiales</taxon>
        <taxon>Pseudonocardiaceae</taxon>
        <taxon>Solihabitans</taxon>
    </lineage>
</organism>
<evidence type="ECO:0000256" key="5">
    <source>
        <dbReference type="ARBA" id="ARBA00022801"/>
    </source>
</evidence>
<keyword evidence="7 9" id="KW-0472">Membrane</keyword>
<evidence type="ECO:0000256" key="3">
    <source>
        <dbReference type="ARBA" id="ARBA00022670"/>
    </source>
</evidence>
<comment type="caution">
    <text evidence="11">The sequence shown here is derived from an EMBL/GenBank/DDBJ whole genome shotgun (WGS) entry which is preliminary data.</text>
</comment>
<evidence type="ECO:0000256" key="1">
    <source>
        <dbReference type="ARBA" id="ARBA00004141"/>
    </source>
</evidence>
<dbReference type="PANTHER" id="PTHR43066">
    <property type="entry name" value="RHOMBOID-RELATED PROTEIN"/>
    <property type="match status" value="1"/>
</dbReference>
<dbReference type="EMBL" id="VUOB01000029">
    <property type="protein sequence ID" value="KAA2261342.1"/>
    <property type="molecule type" value="Genomic_DNA"/>
</dbReference>
<name>A0A5B2XEX0_9PSEU</name>
<dbReference type="Gene3D" id="1.20.1540.10">
    <property type="entry name" value="Rhomboid-like"/>
    <property type="match status" value="1"/>
</dbReference>
<reference evidence="11 12" key="2">
    <citation type="submission" date="2019-09" db="EMBL/GenBank/DDBJ databases">
        <authorList>
            <person name="Jin C."/>
        </authorList>
    </citation>
    <scope>NUCLEOTIDE SEQUENCE [LARGE SCALE GENOMIC DNA]</scope>
    <source>
        <strain evidence="11 12">AN110305</strain>
    </source>
</reference>
<gene>
    <name evidence="11" type="ORF">F0L68_17360</name>
</gene>
<evidence type="ECO:0000256" key="9">
    <source>
        <dbReference type="SAM" id="Phobius"/>
    </source>
</evidence>
<dbReference type="InterPro" id="IPR035952">
    <property type="entry name" value="Rhomboid-like_sf"/>
</dbReference>
<comment type="subcellular location">
    <subcellularLocation>
        <location evidence="1">Membrane</location>
        <topology evidence="1">Multi-pass membrane protein</topology>
    </subcellularLocation>
</comment>
<reference evidence="11 12" key="1">
    <citation type="submission" date="2019-09" db="EMBL/GenBank/DDBJ databases">
        <title>Goodfellowia gen. nov., a new genus of the Pseudonocardineae related to Actinoalloteichus, containing Goodfellowia coeruleoviolacea gen. nov., comb. nov. gen. nov., comb. nov.</title>
        <authorList>
            <person name="Labeda D."/>
        </authorList>
    </citation>
    <scope>NUCLEOTIDE SEQUENCE [LARGE SCALE GENOMIC DNA]</scope>
    <source>
        <strain evidence="11 12">AN110305</strain>
    </source>
</reference>
<evidence type="ECO:0000313" key="12">
    <source>
        <dbReference type="Proteomes" id="UP000323454"/>
    </source>
</evidence>
<feature type="transmembrane region" description="Helical" evidence="9">
    <location>
        <begin position="169"/>
        <end position="187"/>
    </location>
</feature>